<dbReference type="PANTHER" id="PTHR43652:SF2">
    <property type="entry name" value="BASIC AMINO ACID ANTIPORTER YFCC-RELATED"/>
    <property type="match status" value="1"/>
</dbReference>
<comment type="caution">
    <text evidence="9">The sequence shown here is derived from an EMBL/GenBank/DDBJ whole genome shotgun (WGS) entry which is preliminary data.</text>
</comment>
<feature type="transmembrane region" description="Helical" evidence="7">
    <location>
        <begin position="516"/>
        <end position="533"/>
    </location>
</feature>
<keyword evidence="6 7" id="KW-0472">Membrane</keyword>
<feature type="transmembrane region" description="Helical" evidence="7">
    <location>
        <begin position="460"/>
        <end position="485"/>
    </location>
</feature>
<feature type="domain" description="RCK C-terminal" evidence="8">
    <location>
        <begin position="282"/>
        <end position="369"/>
    </location>
</feature>
<keyword evidence="4" id="KW-0677">Repeat</keyword>
<name>A0ABQ3KZ39_9ALTE</name>
<accession>A0ABQ3KZ39</accession>
<evidence type="ECO:0000256" key="2">
    <source>
        <dbReference type="ARBA" id="ARBA00022448"/>
    </source>
</evidence>
<evidence type="ECO:0000256" key="5">
    <source>
        <dbReference type="ARBA" id="ARBA00022989"/>
    </source>
</evidence>
<dbReference type="EMBL" id="BNAO01000004">
    <property type="protein sequence ID" value="GHG70526.1"/>
    <property type="molecule type" value="Genomic_DNA"/>
</dbReference>
<feature type="transmembrane region" description="Helical" evidence="7">
    <location>
        <begin position="91"/>
        <end position="116"/>
    </location>
</feature>
<evidence type="ECO:0000256" key="3">
    <source>
        <dbReference type="ARBA" id="ARBA00022692"/>
    </source>
</evidence>
<dbReference type="Pfam" id="PF03600">
    <property type="entry name" value="CitMHS"/>
    <property type="match status" value="1"/>
</dbReference>
<feature type="transmembrane region" description="Helical" evidence="7">
    <location>
        <begin position="553"/>
        <end position="573"/>
    </location>
</feature>
<dbReference type="InterPro" id="IPR006037">
    <property type="entry name" value="RCK_C"/>
</dbReference>
<dbReference type="PANTHER" id="PTHR43652">
    <property type="entry name" value="BASIC AMINO ACID ANTIPORTER YFCC-RELATED"/>
    <property type="match status" value="1"/>
</dbReference>
<reference evidence="10" key="1">
    <citation type="journal article" date="2019" name="Int. J. Syst. Evol. Microbiol.">
        <title>The Global Catalogue of Microorganisms (GCM) 10K type strain sequencing project: providing services to taxonomists for standard genome sequencing and annotation.</title>
        <authorList>
            <consortium name="The Broad Institute Genomics Platform"/>
            <consortium name="The Broad Institute Genome Sequencing Center for Infectious Disease"/>
            <person name="Wu L."/>
            <person name="Ma J."/>
        </authorList>
    </citation>
    <scope>NUCLEOTIDE SEQUENCE [LARGE SCALE GENOMIC DNA]</scope>
    <source>
        <strain evidence="10">CGMCC 1.7003</strain>
    </source>
</reference>
<protein>
    <submittedName>
        <fullName evidence="9">Potassium transporter TrkA</fullName>
    </submittedName>
</protein>
<dbReference type="InterPro" id="IPR051679">
    <property type="entry name" value="DASS-Related_Transporters"/>
</dbReference>
<keyword evidence="5 7" id="KW-1133">Transmembrane helix</keyword>
<dbReference type="SUPFAM" id="SSF116726">
    <property type="entry name" value="TrkA C-terminal domain-like"/>
    <property type="match status" value="2"/>
</dbReference>
<keyword evidence="2" id="KW-0813">Transport</keyword>
<organism evidence="9 10">
    <name type="scientific">Alishewanella longhuensis</name>
    <dbReference type="NCBI Taxonomy" id="1091037"/>
    <lineage>
        <taxon>Bacteria</taxon>
        <taxon>Pseudomonadati</taxon>
        <taxon>Pseudomonadota</taxon>
        <taxon>Gammaproteobacteria</taxon>
        <taxon>Alteromonadales</taxon>
        <taxon>Alteromonadaceae</taxon>
        <taxon>Alishewanella</taxon>
    </lineage>
</organism>
<feature type="transmembrane region" description="Helical" evidence="7">
    <location>
        <begin position="6"/>
        <end position="22"/>
    </location>
</feature>
<evidence type="ECO:0000256" key="1">
    <source>
        <dbReference type="ARBA" id="ARBA00004141"/>
    </source>
</evidence>
<evidence type="ECO:0000259" key="8">
    <source>
        <dbReference type="PROSITE" id="PS51202"/>
    </source>
</evidence>
<feature type="transmembrane region" description="Helical" evidence="7">
    <location>
        <begin position="385"/>
        <end position="418"/>
    </location>
</feature>
<gene>
    <name evidence="9" type="ORF">GCM10010919_21300</name>
</gene>
<dbReference type="Pfam" id="PF02080">
    <property type="entry name" value="TrkA_C"/>
    <property type="match status" value="2"/>
</dbReference>
<feature type="transmembrane region" description="Helical" evidence="7">
    <location>
        <begin position="29"/>
        <end position="46"/>
    </location>
</feature>
<dbReference type="RefSeq" id="WP_189432976.1">
    <property type="nucleotide sequence ID" value="NZ_BNAO01000004.1"/>
</dbReference>
<proteinExistence type="predicted"/>
<comment type="subcellular location">
    <subcellularLocation>
        <location evidence="1">Membrane</location>
        <topology evidence="1">Multi-pass membrane protein</topology>
    </subcellularLocation>
</comment>
<evidence type="ECO:0000256" key="6">
    <source>
        <dbReference type="ARBA" id="ARBA00023136"/>
    </source>
</evidence>
<feature type="transmembrane region" description="Helical" evidence="7">
    <location>
        <begin position="167"/>
        <end position="189"/>
    </location>
</feature>
<feature type="domain" description="RCK C-terminal" evidence="8">
    <location>
        <begin position="196"/>
        <end position="280"/>
    </location>
</feature>
<evidence type="ECO:0000313" key="9">
    <source>
        <dbReference type="EMBL" id="GHG70526.1"/>
    </source>
</evidence>
<dbReference type="PROSITE" id="PS51202">
    <property type="entry name" value="RCK_C"/>
    <property type="match status" value="2"/>
</dbReference>
<evidence type="ECO:0000256" key="4">
    <source>
        <dbReference type="ARBA" id="ARBA00022737"/>
    </source>
</evidence>
<keyword evidence="10" id="KW-1185">Reference proteome</keyword>
<dbReference type="Proteomes" id="UP000659697">
    <property type="component" value="Unassembled WGS sequence"/>
</dbReference>
<dbReference type="InterPro" id="IPR004680">
    <property type="entry name" value="Cit_transptr-like_dom"/>
</dbReference>
<dbReference type="Gene3D" id="3.30.70.1450">
    <property type="entry name" value="Regulator of K+ conductance, C-terminal domain"/>
    <property type="match status" value="2"/>
</dbReference>
<dbReference type="InterPro" id="IPR036721">
    <property type="entry name" value="RCK_C_sf"/>
</dbReference>
<feature type="transmembrane region" description="Helical" evidence="7">
    <location>
        <begin position="430"/>
        <end position="448"/>
    </location>
</feature>
<feature type="transmembrane region" description="Helical" evidence="7">
    <location>
        <begin position="136"/>
        <end position="155"/>
    </location>
</feature>
<keyword evidence="3 7" id="KW-0812">Transmembrane</keyword>
<evidence type="ECO:0000313" key="10">
    <source>
        <dbReference type="Proteomes" id="UP000659697"/>
    </source>
</evidence>
<sequence>MSDSAVIMLVLLVLLLTALIRFQQHATEVFGAAILVLLLSGFIGTQDVLRNAANPGLATLVLLVLISYSLEKTSLLRRISAYLFTSSVQGSVVRTVGFSALASSVLNNTAVVAAMLNAVLSNKKVAPSKLLIPLSYASIMGGTLTLIGTSTNLIVHSMLTEKGQPGFAFFDFTLVGAGVVLAGGLVLLICSRCLPAAAIKQEKTTEYLLEAKLQADSPLVGKTVEEAGLRSLDELFLVELYRGDKLMRPVARYDVLEAGDKLVFSGNVQKVLSLKQFPGLQLFAEANGLATQQLTEVIIKEESAIIGKSLKESGFRARFDAAVVAIRRDGGRVSGKLGDITLKAGDFLLLATGPDFAGRHNLSKNFYVVSGIKPDHMLSGWREKLAWWGFVGLITVSVLTDVSLLTGGIFLLSLLLFSGCLSVNEIKRRFPIEIWLIVCGALCIATAMNTTGLSAAISSFASGALAAESPLVAFIGVMLLTYLLTELITNNAAAALMFPIAFSLAEGLGINTMPMVMAVAFAASASFITPYGYQTNLMVFNAGDYKLKHFLRVGVPVAITYLLVCIVLIPLVFPF</sequence>
<evidence type="ECO:0000256" key="7">
    <source>
        <dbReference type="SAM" id="Phobius"/>
    </source>
</evidence>